<proteinExistence type="predicted"/>
<dbReference type="AlphaFoldDB" id="A0A9W4X1W2"/>
<organism evidence="2 3">
    <name type="scientific">Funneliformis geosporum</name>
    <dbReference type="NCBI Taxonomy" id="1117311"/>
    <lineage>
        <taxon>Eukaryota</taxon>
        <taxon>Fungi</taxon>
        <taxon>Fungi incertae sedis</taxon>
        <taxon>Mucoromycota</taxon>
        <taxon>Glomeromycotina</taxon>
        <taxon>Glomeromycetes</taxon>
        <taxon>Glomerales</taxon>
        <taxon>Glomeraceae</taxon>
        <taxon>Funneliformis</taxon>
    </lineage>
</organism>
<comment type="caution">
    <text evidence="2">The sequence shown here is derived from an EMBL/GenBank/DDBJ whole genome shotgun (WGS) entry which is preliminary data.</text>
</comment>
<name>A0A9W4X1W2_9GLOM</name>
<evidence type="ECO:0000313" key="2">
    <source>
        <dbReference type="EMBL" id="CAI2189129.1"/>
    </source>
</evidence>
<dbReference type="EMBL" id="CAMKVN010005626">
    <property type="protein sequence ID" value="CAI2189129.1"/>
    <property type="molecule type" value="Genomic_DNA"/>
</dbReference>
<accession>A0A9W4X1W2</accession>
<keyword evidence="1" id="KW-0812">Transmembrane</keyword>
<protein>
    <submittedName>
        <fullName evidence="2">1366_t:CDS:1</fullName>
    </submittedName>
</protein>
<dbReference type="Proteomes" id="UP001153678">
    <property type="component" value="Unassembled WGS sequence"/>
</dbReference>
<dbReference type="OrthoDB" id="10443484at2759"/>
<keyword evidence="1" id="KW-0472">Membrane</keyword>
<evidence type="ECO:0000313" key="3">
    <source>
        <dbReference type="Proteomes" id="UP001153678"/>
    </source>
</evidence>
<feature type="transmembrane region" description="Helical" evidence="1">
    <location>
        <begin position="49"/>
        <end position="68"/>
    </location>
</feature>
<keyword evidence="3" id="KW-1185">Reference proteome</keyword>
<evidence type="ECO:0000256" key="1">
    <source>
        <dbReference type="SAM" id="Phobius"/>
    </source>
</evidence>
<gene>
    <name evidence="2" type="ORF">FWILDA_LOCUS13926</name>
</gene>
<reference evidence="2" key="1">
    <citation type="submission" date="2022-08" db="EMBL/GenBank/DDBJ databases">
        <authorList>
            <person name="Kallberg Y."/>
            <person name="Tangrot J."/>
            <person name="Rosling A."/>
        </authorList>
    </citation>
    <scope>NUCLEOTIDE SEQUENCE</scope>
    <source>
        <strain evidence="2">Wild A</strain>
    </source>
</reference>
<keyword evidence="1" id="KW-1133">Transmembrane helix</keyword>
<feature type="transmembrane region" description="Helical" evidence="1">
    <location>
        <begin position="74"/>
        <end position="91"/>
    </location>
</feature>
<sequence length="102" mass="11978">MIKNTTISSSQFNFREEEVQNFTRPDGANIVCNAETVLSRNNYKKPSKYFLKLLEYTSMIAIPILLLYFTSIRFTILGIVIMAIFQGILLYRDYLRQYFSDI</sequence>